<dbReference type="EMBL" id="JAZDQU010000002">
    <property type="protein sequence ID" value="MEE1885508.1"/>
    <property type="molecule type" value="Genomic_DNA"/>
</dbReference>
<organism evidence="2 3">
    <name type="scientific">Pedobacter flavus</name>
    <dbReference type="NCBI Taxonomy" id="3113906"/>
    <lineage>
        <taxon>Bacteria</taxon>
        <taxon>Pseudomonadati</taxon>
        <taxon>Bacteroidota</taxon>
        <taxon>Sphingobacteriia</taxon>
        <taxon>Sphingobacteriales</taxon>
        <taxon>Sphingobacteriaceae</taxon>
        <taxon>Pedobacter</taxon>
    </lineage>
</organism>
<evidence type="ECO:0000256" key="1">
    <source>
        <dbReference type="SAM" id="Phobius"/>
    </source>
</evidence>
<keyword evidence="1" id="KW-0812">Transmembrane</keyword>
<keyword evidence="1" id="KW-1133">Transmembrane helix</keyword>
<comment type="caution">
    <text evidence="2">The sequence shown here is derived from an EMBL/GenBank/DDBJ whole genome shotgun (WGS) entry which is preliminary data.</text>
</comment>
<keyword evidence="1" id="KW-0472">Membrane</keyword>
<feature type="transmembrane region" description="Helical" evidence="1">
    <location>
        <begin position="69"/>
        <end position="89"/>
    </location>
</feature>
<feature type="transmembrane region" description="Helical" evidence="1">
    <location>
        <begin position="109"/>
        <end position="129"/>
    </location>
</feature>
<feature type="transmembrane region" description="Helical" evidence="1">
    <location>
        <begin position="168"/>
        <end position="195"/>
    </location>
</feature>
<gene>
    <name evidence="2" type="ORF">VRU49_08780</name>
</gene>
<evidence type="ECO:0000313" key="3">
    <source>
        <dbReference type="Proteomes" id="UP001337681"/>
    </source>
</evidence>
<feature type="transmembrane region" description="Helical" evidence="1">
    <location>
        <begin position="135"/>
        <end position="156"/>
    </location>
</feature>
<keyword evidence="3" id="KW-1185">Reference proteome</keyword>
<name>A0ABU7H2G8_9SPHI</name>
<proteinExistence type="predicted"/>
<dbReference type="Proteomes" id="UP001337681">
    <property type="component" value="Unassembled WGS sequence"/>
</dbReference>
<dbReference type="RefSeq" id="WP_330146405.1">
    <property type="nucleotide sequence ID" value="NZ_JAZDQU010000002.1"/>
</dbReference>
<feature type="transmembrane region" description="Helical" evidence="1">
    <location>
        <begin position="23"/>
        <end position="49"/>
    </location>
</feature>
<accession>A0ABU7H2G8</accession>
<sequence>MKETDIYSELNSIRSIMERSTKFISLSGLSGVLAGIYALTGAFIGYNIIYKDGNELGGSQLYIDASNGYKIVLTAIIILAVSILTGFILSINQSKKLGQNFWNAGSRRLFGSLAIPLVVGGLFLLILMYNGDFQYIAPTCLIFYGLALVSGSQFTYSDVKYLGFLEIILGFICAIFPGYGIIFWAIGFGVLHILYGTIMHLKYKQ</sequence>
<evidence type="ECO:0000313" key="2">
    <source>
        <dbReference type="EMBL" id="MEE1885508.1"/>
    </source>
</evidence>
<reference evidence="2 3" key="1">
    <citation type="submission" date="2024-01" db="EMBL/GenBank/DDBJ databases">
        <title>Pedobacter sp. nov., isolated from oil-contaminated soil.</title>
        <authorList>
            <person name="Le N.T.T."/>
        </authorList>
    </citation>
    <scope>NUCLEOTIDE SEQUENCE [LARGE SCALE GENOMIC DNA]</scope>
    <source>
        <strain evidence="2 3">VNH31</strain>
    </source>
</reference>
<protein>
    <submittedName>
        <fullName evidence="2">Uncharacterized protein</fullName>
    </submittedName>
</protein>